<gene>
    <name evidence="1" type="ORF">D7W81_22755</name>
</gene>
<organism evidence="1 2">
    <name type="scientific">Corallococcus aberystwythensis</name>
    <dbReference type="NCBI Taxonomy" id="2316722"/>
    <lineage>
        <taxon>Bacteria</taxon>
        <taxon>Pseudomonadati</taxon>
        <taxon>Myxococcota</taxon>
        <taxon>Myxococcia</taxon>
        <taxon>Myxococcales</taxon>
        <taxon>Cystobacterineae</taxon>
        <taxon>Myxococcaceae</taxon>
        <taxon>Corallococcus</taxon>
    </lineage>
</organism>
<proteinExistence type="predicted"/>
<reference evidence="2" key="1">
    <citation type="submission" date="2018-09" db="EMBL/GenBank/DDBJ databases">
        <authorList>
            <person name="Livingstone P.G."/>
            <person name="Whitworth D.E."/>
        </authorList>
    </citation>
    <scope>NUCLEOTIDE SEQUENCE [LARGE SCALE GENOMIC DNA]</scope>
    <source>
        <strain evidence="2">AB050A</strain>
    </source>
</reference>
<evidence type="ECO:0000313" key="1">
    <source>
        <dbReference type="EMBL" id="RKH62076.1"/>
    </source>
</evidence>
<accession>A0A3A8Q000</accession>
<name>A0A3A8Q000_9BACT</name>
<comment type="caution">
    <text evidence="1">The sequence shown here is derived from an EMBL/GenBank/DDBJ whole genome shotgun (WGS) entry which is preliminary data.</text>
</comment>
<protein>
    <submittedName>
        <fullName evidence="1">Uncharacterized protein</fullName>
    </submittedName>
</protein>
<feature type="non-terminal residue" evidence="1">
    <location>
        <position position="1"/>
    </location>
</feature>
<keyword evidence="2" id="KW-1185">Reference proteome</keyword>
<sequence length="359" mass="40195">GRDGHQSLALLLWNQEDENRARSMSLGQLMQNEKAEQRWWALVADARSNDRLSTAPDTGYTRMTVDITLPRPGSGAGSYNRQWNASLINQLQRYGRGAVEVLSIEDNRDQWTLDVKEGVLLDAGEEARTRLLEFLAERPQEVTQAQQRHRRFRQTLENRDEGCMLCAIFELVESDPPPLFPCGRCPNCRAESAPPPSHFEFRGLDALWPDTAQDRHTGCILVHADSPDFAQVGTLVRRLLHARVRQFLVPAGTGPTFARVLSAFEGLEGLVLEIPYLSGSIQDGRWRPARVRTALIMRQGGSELRSNEEALRIALREQLDGPGLFVVAEPGLRMGGRTVGQVVSNRAPLAEAQLDEWKD</sequence>
<dbReference type="RefSeq" id="WP_158621656.1">
    <property type="nucleotide sequence ID" value="NZ_RAWK01000139.1"/>
</dbReference>
<dbReference type="Proteomes" id="UP000267003">
    <property type="component" value="Unassembled WGS sequence"/>
</dbReference>
<dbReference type="AlphaFoldDB" id="A0A3A8Q000"/>
<evidence type="ECO:0000313" key="2">
    <source>
        <dbReference type="Proteomes" id="UP000267003"/>
    </source>
</evidence>
<dbReference type="EMBL" id="RAWK01000139">
    <property type="protein sequence ID" value="RKH62076.1"/>
    <property type="molecule type" value="Genomic_DNA"/>
</dbReference>